<name>A0AA40DP26_9PEZI</name>
<keyword evidence="1 5" id="KW-0489">Methyltransferase</keyword>
<evidence type="ECO:0000256" key="2">
    <source>
        <dbReference type="ARBA" id="ARBA00022679"/>
    </source>
</evidence>
<keyword evidence="2" id="KW-0808">Transferase</keyword>
<evidence type="ECO:0000256" key="1">
    <source>
        <dbReference type="ARBA" id="ARBA00022603"/>
    </source>
</evidence>
<dbReference type="Gene3D" id="3.40.50.150">
    <property type="entry name" value="Vaccinia Virus protein VP39"/>
    <property type="match status" value="1"/>
</dbReference>
<evidence type="ECO:0000259" key="4">
    <source>
        <dbReference type="Pfam" id="PF00891"/>
    </source>
</evidence>
<dbReference type="GO" id="GO:0008171">
    <property type="term" value="F:O-methyltransferase activity"/>
    <property type="evidence" value="ECO:0007669"/>
    <property type="project" value="InterPro"/>
</dbReference>
<dbReference type="PANTHER" id="PTHR43712:SF5">
    <property type="entry name" value="O-METHYLTRANSFERASE ASQN-RELATED"/>
    <property type="match status" value="1"/>
</dbReference>
<reference evidence="5" key="1">
    <citation type="submission" date="2023-06" db="EMBL/GenBank/DDBJ databases">
        <title>Genome-scale phylogeny and comparative genomics of the fungal order Sordariales.</title>
        <authorList>
            <consortium name="Lawrence Berkeley National Laboratory"/>
            <person name="Hensen N."/>
            <person name="Bonometti L."/>
            <person name="Westerberg I."/>
            <person name="Brannstrom I.O."/>
            <person name="Guillou S."/>
            <person name="Cros-Aarteil S."/>
            <person name="Calhoun S."/>
            <person name="Haridas S."/>
            <person name="Kuo A."/>
            <person name="Mondo S."/>
            <person name="Pangilinan J."/>
            <person name="Riley R."/>
            <person name="Labutti K."/>
            <person name="Andreopoulos B."/>
            <person name="Lipzen A."/>
            <person name="Chen C."/>
            <person name="Yanf M."/>
            <person name="Daum C."/>
            <person name="Ng V."/>
            <person name="Clum A."/>
            <person name="Steindorff A."/>
            <person name="Ohm R."/>
            <person name="Martin F."/>
            <person name="Silar P."/>
            <person name="Natvig D."/>
            <person name="Lalanne C."/>
            <person name="Gautier V."/>
            <person name="Ament-Velasquez S.L."/>
            <person name="Kruys A."/>
            <person name="Hutchinson M.I."/>
            <person name="Powell A.J."/>
            <person name="Barry K."/>
            <person name="Miller A.N."/>
            <person name="Grigoriev I.V."/>
            <person name="Debuchy R."/>
            <person name="Gladieux P."/>
            <person name="Thoren M.H."/>
            <person name="Johannesson H."/>
        </authorList>
    </citation>
    <scope>NUCLEOTIDE SEQUENCE</scope>
    <source>
        <strain evidence="5">SMH4607-1</strain>
    </source>
</reference>
<dbReference type="PROSITE" id="PS51683">
    <property type="entry name" value="SAM_OMT_II"/>
    <property type="match status" value="1"/>
</dbReference>
<dbReference type="InterPro" id="IPR029063">
    <property type="entry name" value="SAM-dependent_MTases_sf"/>
</dbReference>
<accession>A0AA40DP26</accession>
<sequence>MASVQRMSALAREISEKTDIITEYLRSKGLDAASFDVNGLAEFPIPPEDEAPFKARLDLAGATKELFDISVGPKQGLRDLGWECTNTLSLQAIWEFRVAEVVPLEGTISYEDLTGKVEALNSLPIGVLNLRRLLRHAMTNRIFCEPVKNQVGHTRTSQLLLENEPLNNWAGFMSHDLWLPLANVVNAMRKWPASDEPSETSVNMAYNQSLPWFDFIQQDQELAKRYNLAMKSHGGSSGYSIEYVVKGYPWADLGDATVVDMGGNQGYVSLAIAEAFPNLRFVVQDQAGMRTAETIGTVPEHLAQRVKLTTHDFFTPQTEFAKCYFLRMIFHGFSDKYCIKIMQALVPALRKGSRIVINDGALPEPGTVGYLEERSMRTLDLLMQVTVNAREREVDDWTELFARADQRYRVRRVWKPERSAMSFIEAEWTGE</sequence>
<dbReference type="InterPro" id="IPR001077">
    <property type="entry name" value="COMT_C"/>
</dbReference>
<dbReference type="InterPro" id="IPR036388">
    <property type="entry name" value="WH-like_DNA-bd_sf"/>
</dbReference>
<dbReference type="SUPFAM" id="SSF46785">
    <property type="entry name" value="Winged helix' DNA-binding domain"/>
    <property type="match status" value="1"/>
</dbReference>
<dbReference type="InterPro" id="IPR036390">
    <property type="entry name" value="WH_DNA-bd_sf"/>
</dbReference>
<organism evidence="5 6">
    <name type="scientific">Lasiosphaeris hirsuta</name>
    <dbReference type="NCBI Taxonomy" id="260670"/>
    <lineage>
        <taxon>Eukaryota</taxon>
        <taxon>Fungi</taxon>
        <taxon>Dikarya</taxon>
        <taxon>Ascomycota</taxon>
        <taxon>Pezizomycotina</taxon>
        <taxon>Sordariomycetes</taxon>
        <taxon>Sordariomycetidae</taxon>
        <taxon>Sordariales</taxon>
        <taxon>Lasiosphaeriaceae</taxon>
        <taxon>Lasiosphaeris</taxon>
    </lineage>
</organism>
<feature type="domain" description="O-methyltransferase C-terminal" evidence="4">
    <location>
        <begin position="205"/>
        <end position="404"/>
    </location>
</feature>
<protein>
    <submittedName>
        <fullName evidence="5">S-adenosyl-L-methionine-dependent methyltransferase</fullName>
    </submittedName>
</protein>
<dbReference type="EMBL" id="JAUKUA010000006">
    <property type="protein sequence ID" value="KAK0707917.1"/>
    <property type="molecule type" value="Genomic_DNA"/>
</dbReference>
<evidence type="ECO:0000256" key="3">
    <source>
        <dbReference type="ARBA" id="ARBA00022691"/>
    </source>
</evidence>
<evidence type="ECO:0000313" key="6">
    <source>
        <dbReference type="Proteomes" id="UP001172102"/>
    </source>
</evidence>
<dbReference type="Pfam" id="PF00891">
    <property type="entry name" value="Methyltransf_2"/>
    <property type="match status" value="1"/>
</dbReference>
<dbReference type="Proteomes" id="UP001172102">
    <property type="component" value="Unassembled WGS sequence"/>
</dbReference>
<dbReference type="AlphaFoldDB" id="A0AA40DP26"/>
<dbReference type="GO" id="GO:0032259">
    <property type="term" value="P:methylation"/>
    <property type="evidence" value="ECO:0007669"/>
    <property type="project" value="UniProtKB-KW"/>
</dbReference>
<keyword evidence="3" id="KW-0949">S-adenosyl-L-methionine</keyword>
<dbReference type="SUPFAM" id="SSF53335">
    <property type="entry name" value="S-adenosyl-L-methionine-dependent methyltransferases"/>
    <property type="match status" value="1"/>
</dbReference>
<proteinExistence type="predicted"/>
<comment type="caution">
    <text evidence="5">The sequence shown here is derived from an EMBL/GenBank/DDBJ whole genome shotgun (WGS) entry which is preliminary data.</text>
</comment>
<dbReference type="PANTHER" id="PTHR43712">
    <property type="entry name" value="PUTATIVE (AFU_ORTHOLOGUE AFUA_4G14580)-RELATED"/>
    <property type="match status" value="1"/>
</dbReference>
<evidence type="ECO:0000313" key="5">
    <source>
        <dbReference type="EMBL" id="KAK0707917.1"/>
    </source>
</evidence>
<dbReference type="InterPro" id="IPR016461">
    <property type="entry name" value="COMT-like"/>
</dbReference>
<gene>
    <name evidence="5" type="ORF">B0H67DRAFT_495696</name>
</gene>
<keyword evidence="6" id="KW-1185">Reference proteome</keyword>
<dbReference type="Gene3D" id="1.10.10.10">
    <property type="entry name" value="Winged helix-like DNA-binding domain superfamily/Winged helix DNA-binding domain"/>
    <property type="match status" value="1"/>
</dbReference>